<evidence type="ECO:0000256" key="9">
    <source>
        <dbReference type="HAMAP-Rule" id="MF_01808"/>
    </source>
</evidence>
<feature type="active site" evidence="9">
    <location>
        <position position="276"/>
    </location>
</feature>
<dbReference type="InterPro" id="IPR050090">
    <property type="entry name" value="Tyrosine_recombinase_XerCD"/>
</dbReference>
<dbReference type="SUPFAM" id="SSF47823">
    <property type="entry name" value="lambda integrase-like, N-terminal domain"/>
    <property type="match status" value="1"/>
</dbReference>
<dbReference type="PROSITE" id="PS51898">
    <property type="entry name" value="TYR_RECOMBINASE"/>
    <property type="match status" value="1"/>
</dbReference>
<evidence type="ECO:0000256" key="1">
    <source>
        <dbReference type="ARBA" id="ARBA00004496"/>
    </source>
</evidence>
<keyword evidence="5 9" id="KW-0229">DNA integration</keyword>
<dbReference type="InterPro" id="IPR004107">
    <property type="entry name" value="Integrase_SAM-like_N"/>
</dbReference>
<keyword evidence="7 9" id="KW-0233">DNA recombination</keyword>
<dbReference type="InterPro" id="IPR011010">
    <property type="entry name" value="DNA_brk_join_enz"/>
</dbReference>
<evidence type="ECO:0000313" key="13">
    <source>
        <dbReference type="Proteomes" id="UP000753256"/>
    </source>
</evidence>
<dbReference type="InterPro" id="IPR010998">
    <property type="entry name" value="Integrase_recombinase_N"/>
</dbReference>
<dbReference type="EMBL" id="DYUZ01000029">
    <property type="protein sequence ID" value="HJG37620.1"/>
    <property type="molecule type" value="Genomic_DNA"/>
</dbReference>
<keyword evidence="8 9" id="KW-0131">Cell cycle</keyword>
<feature type="active site" evidence="9">
    <location>
        <position position="202"/>
    </location>
</feature>
<dbReference type="AlphaFoldDB" id="A0A921IX45"/>
<dbReference type="PANTHER" id="PTHR30349:SF81">
    <property type="entry name" value="TYROSINE RECOMBINASE XERC"/>
    <property type="match status" value="1"/>
</dbReference>
<dbReference type="PANTHER" id="PTHR30349">
    <property type="entry name" value="PHAGE INTEGRASE-RELATED"/>
    <property type="match status" value="1"/>
</dbReference>
<feature type="active site" evidence="9">
    <location>
        <position position="302"/>
    </location>
</feature>
<evidence type="ECO:0000313" key="12">
    <source>
        <dbReference type="EMBL" id="HJG37620.1"/>
    </source>
</evidence>
<dbReference type="GO" id="GO:0003677">
    <property type="term" value="F:DNA binding"/>
    <property type="evidence" value="ECO:0007669"/>
    <property type="project" value="UniProtKB-UniRule"/>
</dbReference>
<dbReference type="InterPro" id="IPR044068">
    <property type="entry name" value="CB"/>
</dbReference>
<dbReference type="PROSITE" id="PS51900">
    <property type="entry name" value="CB"/>
    <property type="match status" value="1"/>
</dbReference>
<feature type="active site" evidence="9">
    <location>
        <position position="279"/>
    </location>
</feature>
<protein>
    <recommendedName>
        <fullName evidence="9">Tyrosine recombinase XerC</fullName>
    </recommendedName>
</protein>
<dbReference type="Gene3D" id="1.10.443.10">
    <property type="entry name" value="Intergrase catalytic core"/>
    <property type="match status" value="1"/>
</dbReference>
<dbReference type="Pfam" id="PF02899">
    <property type="entry name" value="Phage_int_SAM_1"/>
    <property type="match status" value="1"/>
</dbReference>
<organism evidence="12 13">
    <name type="scientific">Enorma phocaeensis</name>
    <dbReference type="NCBI Taxonomy" id="1871019"/>
    <lineage>
        <taxon>Bacteria</taxon>
        <taxon>Bacillati</taxon>
        <taxon>Actinomycetota</taxon>
        <taxon>Coriobacteriia</taxon>
        <taxon>Coriobacteriales</taxon>
        <taxon>Coriobacteriaceae</taxon>
        <taxon>Enorma</taxon>
    </lineage>
</organism>
<dbReference type="GO" id="GO:0009037">
    <property type="term" value="F:tyrosine-based site-specific recombinase activity"/>
    <property type="evidence" value="ECO:0007669"/>
    <property type="project" value="UniProtKB-UniRule"/>
</dbReference>
<dbReference type="Gene3D" id="1.10.150.130">
    <property type="match status" value="1"/>
</dbReference>
<dbReference type="NCBIfam" id="NF001399">
    <property type="entry name" value="PRK00283.1"/>
    <property type="match status" value="1"/>
</dbReference>
<comment type="caution">
    <text evidence="12">The sequence shown here is derived from an EMBL/GenBank/DDBJ whole genome shotgun (WGS) entry which is preliminary data.</text>
</comment>
<dbReference type="GO" id="GO:0051301">
    <property type="term" value="P:cell division"/>
    <property type="evidence" value="ECO:0007669"/>
    <property type="project" value="UniProtKB-KW"/>
</dbReference>
<evidence type="ECO:0000256" key="2">
    <source>
        <dbReference type="ARBA" id="ARBA00022490"/>
    </source>
</evidence>
<feature type="domain" description="Core-binding (CB)" evidence="11">
    <location>
        <begin position="31"/>
        <end position="117"/>
    </location>
</feature>
<dbReference type="CDD" id="cd00798">
    <property type="entry name" value="INT_XerDC_C"/>
    <property type="match status" value="1"/>
</dbReference>
<keyword evidence="4 9" id="KW-0159">Chromosome partition</keyword>
<feature type="active site" evidence="9">
    <location>
        <position position="178"/>
    </location>
</feature>
<dbReference type="RefSeq" id="WP_273190499.1">
    <property type="nucleotide sequence ID" value="NZ_DYUZ01000029.1"/>
</dbReference>
<reference evidence="12" key="2">
    <citation type="submission" date="2021-09" db="EMBL/GenBank/DDBJ databases">
        <authorList>
            <person name="Gilroy R."/>
        </authorList>
    </citation>
    <scope>NUCLEOTIDE SEQUENCE</scope>
    <source>
        <strain evidence="12">ChiHjej13B12-9602</strain>
    </source>
</reference>
<evidence type="ECO:0000256" key="7">
    <source>
        <dbReference type="ARBA" id="ARBA00023172"/>
    </source>
</evidence>
<evidence type="ECO:0000259" key="10">
    <source>
        <dbReference type="PROSITE" id="PS51898"/>
    </source>
</evidence>
<evidence type="ECO:0000256" key="5">
    <source>
        <dbReference type="ARBA" id="ARBA00022908"/>
    </source>
</evidence>
<name>A0A921IX45_9ACTN</name>
<comment type="subunit">
    <text evidence="9">Forms a cyclic heterotetrameric complex composed of two molecules of XerC and two molecules of XerD.</text>
</comment>
<evidence type="ECO:0000259" key="11">
    <source>
        <dbReference type="PROSITE" id="PS51900"/>
    </source>
</evidence>
<comment type="subcellular location">
    <subcellularLocation>
        <location evidence="1 9">Cytoplasm</location>
    </subcellularLocation>
</comment>
<dbReference type="InterPro" id="IPR023009">
    <property type="entry name" value="Tyrosine_recombinase_XerC/XerD"/>
</dbReference>
<accession>A0A921IX45</accession>
<dbReference type="SUPFAM" id="SSF56349">
    <property type="entry name" value="DNA breaking-rejoining enzymes"/>
    <property type="match status" value="1"/>
</dbReference>
<keyword evidence="3 9" id="KW-0132">Cell division</keyword>
<dbReference type="InterPro" id="IPR013762">
    <property type="entry name" value="Integrase-like_cat_sf"/>
</dbReference>
<sequence length="330" mass="36697">MAAPDFAHAEQHHRAARLADADRCAPASVPSQLERAVGEYLAFLSVERNLARNTIEGYRRDLAAYIGFLAERGISDPDEVSRVDIDEFVAVRRDAGYADASVERSLSALKGLHAFMLREGITQVHPTAALRLPKKEEHLPDYLTIDEARALLEQPFPDNAAGERDRAILEVLYGCGLRVSELTGLDLRDLYLEEEFMRVVGKGSKERLVPILGSARRALERYLDGARGELALHDRTGRGTSAVFLNKNGRRLSRQSVHALCERYGRAVGLEGLHPHTLRHSFATHMLAGGADLRVLQEILGHADISTTQVYTHLDRTQLREVYLASHPRA</sequence>
<evidence type="ECO:0000256" key="8">
    <source>
        <dbReference type="ARBA" id="ARBA00023306"/>
    </source>
</evidence>
<evidence type="ECO:0000256" key="6">
    <source>
        <dbReference type="ARBA" id="ARBA00023125"/>
    </source>
</evidence>
<feature type="active site" description="O-(3'-phospho-DNA)-tyrosine intermediate" evidence="9">
    <location>
        <position position="311"/>
    </location>
</feature>
<dbReference type="HAMAP" id="MF_01808">
    <property type="entry name" value="Recomb_XerC_XerD"/>
    <property type="match status" value="1"/>
</dbReference>
<keyword evidence="6 9" id="KW-0238">DNA-binding</keyword>
<dbReference type="GO" id="GO:0005737">
    <property type="term" value="C:cytoplasm"/>
    <property type="evidence" value="ECO:0007669"/>
    <property type="project" value="UniProtKB-SubCell"/>
</dbReference>
<dbReference type="InterPro" id="IPR002104">
    <property type="entry name" value="Integrase_catalytic"/>
</dbReference>
<dbReference type="GO" id="GO:0007059">
    <property type="term" value="P:chromosome segregation"/>
    <property type="evidence" value="ECO:0007669"/>
    <property type="project" value="UniProtKB-UniRule"/>
</dbReference>
<keyword evidence="2 9" id="KW-0963">Cytoplasm</keyword>
<proteinExistence type="inferred from homology"/>
<evidence type="ECO:0000256" key="4">
    <source>
        <dbReference type="ARBA" id="ARBA00022829"/>
    </source>
</evidence>
<comment type="similarity">
    <text evidence="9">Belongs to the 'phage' integrase family. XerC subfamily.</text>
</comment>
<reference evidence="12" key="1">
    <citation type="journal article" date="2021" name="PeerJ">
        <title>Extensive microbial diversity within the chicken gut microbiome revealed by metagenomics and culture.</title>
        <authorList>
            <person name="Gilroy R."/>
            <person name="Ravi A."/>
            <person name="Getino M."/>
            <person name="Pursley I."/>
            <person name="Horton D.L."/>
            <person name="Alikhan N.F."/>
            <person name="Baker D."/>
            <person name="Gharbi K."/>
            <person name="Hall N."/>
            <person name="Watson M."/>
            <person name="Adriaenssens E.M."/>
            <person name="Foster-Nyarko E."/>
            <person name="Jarju S."/>
            <person name="Secka A."/>
            <person name="Antonio M."/>
            <person name="Oren A."/>
            <person name="Chaudhuri R.R."/>
            <person name="La Ragione R."/>
            <person name="Hildebrand F."/>
            <person name="Pallen M.J."/>
        </authorList>
    </citation>
    <scope>NUCLEOTIDE SEQUENCE</scope>
    <source>
        <strain evidence="12">ChiHjej13B12-9602</strain>
    </source>
</reference>
<feature type="domain" description="Tyr recombinase" evidence="10">
    <location>
        <begin position="138"/>
        <end position="324"/>
    </location>
</feature>
<dbReference type="Proteomes" id="UP000753256">
    <property type="component" value="Unassembled WGS sequence"/>
</dbReference>
<gene>
    <name evidence="9" type="primary">xerC</name>
    <name evidence="12" type="ORF">K8V70_07165</name>
</gene>
<comment type="function">
    <text evidence="9">Site-specific tyrosine recombinase, which acts by catalyzing the cutting and rejoining of the recombining DNA molecules. The XerC-XerD complex is essential to convert dimers of the bacterial chromosome into monomers to permit their segregation at cell division. It also contributes to the segregational stability of plasmids.</text>
</comment>
<dbReference type="GO" id="GO:0006313">
    <property type="term" value="P:DNA transposition"/>
    <property type="evidence" value="ECO:0007669"/>
    <property type="project" value="UniProtKB-UniRule"/>
</dbReference>
<evidence type="ECO:0000256" key="3">
    <source>
        <dbReference type="ARBA" id="ARBA00022618"/>
    </source>
</evidence>
<dbReference type="Pfam" id="PF00589">
    <property type="entry name" value="Phage_integrase"/>
    <property type="match status" value="1"/>
</dbReference>